<reference evidence="1" key="1">
    <citation type="submission" date="2023-04" db="EMBL/GenBank/DDBJ databases">
        <title>Molecular characterization of the Integrative and Conjugative elements harboring multidrug-resistance gene from Glaesserella (Haemophilus) parasuis.</title>
        <authorList>
            <person name="Che Y."/>
            <person name="Zhou L."/>
        </authorList>
    </citation>
    <scope>NUCLEOTIDE SEQUENCE</scope>
    <source>
        <strain evidence="1">Z44</strain>
    </source>
</reference>
<dbReference type="AlphaFoldDB" id="A0AAJ6ABJ0"/>
<accession>A0AAJ6ABJ0</accession>
<dbReference type="EMBL" id="CP121769">
    <property type="protein sequence ID" value="WGE09106.1"/>
    <property type="molecule type" value="Genomic_DNA"/>
</dbReference>
<gene>
    <name evidence="1" type="ORF">QBL01_07515</name>
</gene>
<evidence type="ECO:0000313" key="1">
    <source>
        <dbReference type="EMBL" id="WGE09106.1"/>
    </source>
</evidence>
<dbReference type="Proteomes" id="UP001222296">
    <property type="component" value="Chromosome"/>
</dbReference>
<organism evidence="1 2">
    <name type="scientific">Glaesserella parasuis</name>
    <name type="common">Haemophilus parasuis</name>
    <dbReference type="NCBI Taxonomy" id="738"/>
    <lineage>
        <taxon>Bacteria</taxon>
        <taxon>Pseudomonadati</taxon>
        <taxon>Pseudomonadota</taxon>
        <taxon>Gammaproteobacteria</taxon>
        <taxon>Pasteurellales</taxon>
        <taxon>Pasteurellaceae</taxon>
        <taxon>Glaesserella</taxon>
    </lineage>
</organism>
<proteinExistence type="predicted"/>
<protein>
    <submittedName>
        <fullName evidence="1">Uncharacterized protein</fullName>
    </submittedName>
</protein>
<evidence type="ECO:0000313" key="2">
    <source>
        <dbReference type="Proteomes" id="UP001222296"/>
    </source>
</evidence>
<name>A0AAJ6ABJ0_GLAPU</name>
<sequence length="65" mass="7538">MNKLDSNYFYDPARAFYDGGVDYLTREKHRLIVIAETAYALLVRLSFDIDEINSKLILIPKGKEL</sequence>
<dbReference type="RefSeq" id="WP_160433125.1">
    <property type="nucleotide sequence ID" value="NZ_CP121769.1"/>
</dbReference>